<dbReference type="STRING" id="889453.SAMN03080601_01259"/>
<keyword evidence="2" id="KW-1185">Reference proteome</keyword>
<dbReference type="InterPro" id="IPR025634">
    <property type="entry name" value="DUF4292"/>
</dbReference>
<proteinExistence type="predicted"/>
<dbReference type="Proteomes" id="UP000191055">
    <property type="component" value="Unassembled WGS sequence"/>
</dbReference>
<evidence type="ECO:0000313" key="2">
    <source>
        <dbReference type="Proteomes" id="UP000191055"/>
    </source>
</evidence>
<protein>
    <recommendedName>
        <fullName evidence="3">DUF4292 domain-containing protein</fullName>
    </recommendedName>
</protein>
<evidence type="ECO:0000313" key="1">
    <source>
        <dbReference type="EMBL" id="SKB80879.1"/>
    </source>
</evidence>
<evidence type="ECO:0008006" key="3">
    <source>
        <dbReference type="Google" id="ProtNLM"/>
    </source>
</evidence>
<sequence>MGRYFIFFKLVSLLLLIYLGSCRSIDRIFVGKPLGDYTEVELVEEIIKNEIQFNTLFFRRLLANIDHGGQERSVRANMYIKKDQEIVISVIPFMGIEAVRIKFDKLSVQIIDRINREYSVATYQQLSNRFNVPLSYDILERILTNRMFEFPSNQISNIKRYRGDVYDDFYSLKSHEDRTYARMLDTNSYNTYQRLDILPDIYRVLSSFIDQPGNNTSLHVGYADFRSFNGKDIFPYSIRIVGNMGSNSAKLELNLNQVEMNTDASIGFSIPTNYERVNF</sequence>
<dbReference type="AlphaFoldDB" id="A0A1T5EAP1"/>
<dbReference type="EMBL" id="FUYV01000005">
    <property type="protein sequence ID" value="SKB80879.1"/>
    <property type="molecule type" value="Genomic_DNA"/>
</dbReference>
<name>A0A1T5EAP1_9BACT</name>
<dbReference type="KEGG" id="asx:CDL62_07865"/>
<gene>
    <name evidence="1" type="ORF">SAMN03080601_01259</name>
</gene>
<reference evidence="1 2" key="1">
    <citation type="submission" date="2017-02" db="EMBL/GenBank/DDBJ databases">
        <authorList>
            <person name="Peterson S.W."/>
        </authorList>
    </citation>
    <scope>NUCLEOTIDE SEQUENCE [LARGE SCALE GENOMIC DNA]</scope>
    <source>
        <strain evidence="1 2">DSM 24412</strain>
    </source>
</reference>
<accession>A0A1T5EAP1</accession>
<organism evidence="1 2">
    <name type="scientific">Alkalitalea saponilacus</name>
    <dbReference type="NCBI Taxonomy" id="889453"/>
    <lineage>
        <taxon>Bacteria</taxon>
        <taxon>Pseudomonadati</taxon>
        <taxon>Bacteroidota</taxon>
        <taxon>Bacteroidia</taxon>
        <taxon>Marinilabiliales</taxon>
        <taxon>Marinilabiliaceae</taxon>
        <taxon>Alkalitalea</taxon>
    </lineage>
</organism>
<dbReference type="Pfam" id="PF14125">
    <property type="entry name" value="DUF4292"/>
    <property type="match status" value="1"/>
</dbReference>